<dbReference type="EMBL" id="VMGI01000002">
    <property type="protein sequence ID" value="TSC94120.1"/>
    <property type="molecule type" value="Genomic_DNA"/>
</dbReference>
<proteinExistence type="predicted"/>
<dbReference type="InterPro" id="IPR036388">
    <property type="entry name" value="WH-like_DNA-bd_sf"/>
</dbReference>
<accession>A0A554LML1</accession>
<dbReference type="Proteomes" id="UP000315589">
    <property type="component" value="Unassembled WGS sequence"/>
</dbReference>
<dbReference type="InterPro" id="IPR036390">
    <property type="entry name" value="WH_DNA-bd_sf"/>
</dbReference>
<organism evidence="1 2">
    <name type="scientific">Candidatus Berkelbacteria bacterium Licking1014_85</name>
    <dbReference type="NCBI Taxonomy" id="2017148"/>
    <lineage>
        <taxon>Bacteria</taxon>
        <taxon>Candidatus Berkelbacteria</taxon>
    </lineage>
</organism>
<evidence type="ECO:0000313" key="2">
    <source>
        <dbReference type="Proteomes" id="UP000315589"/>
    </source>
</evidence>
<reference evidence="1 2" key="1">
    <citation type="submission" date="2017-07" db="EMBL/GenBank/DDBJ databases">
        <title>Mechanisms for carbon and nitrogen cycling indicate functional differentiation within the Candidate Phyla Radiation.</title>
        <authorList>
            <person name="Danczak R.E."/>
            <person name="Johnston M.D."/>
            <person name="Kenah C."/>
            <person name="Slattery M."/>
            <person name="Wrighton K.C."/>
            <person name="Wilkins M.J."/>
        </authorList>
    </citation>
    <scope>NUCLEOTIDE SEQUENCE [LARGE SCALE GENOMIC DNA]</scope>
    <source>
        <strain evidence="1">Licking1014_85</strain>
    </source>
</reference>
<dbReference type="AlphaFoldDB" id="A0A554LML1"/>
<evidence type="ECO:0000313" key="1">
    <source>
        <dbReference type="EMBL" id="TSC94120.1"/>
    </source>
</evidence>
<gene>
    <name evidence="1" type="ORF">CEN91_24</name>
</gene>
<protein>
    <submittedName>
        <fullName evidence="1">Uncharacterized protein</fullName>
    </submittedName>
</protein>
<name>A0A554LML1_9BACT</name>
<dbReference type="SUPFAM" id="SSF46785">
    <property type="entry name" value="Winged helix' DNA-binding domain"/>
    <property type="match status" value="1"/>
</dbReference>
<sequence>MQDNFSISNYIKILIIIEDQTNISFEEILKLLKLPKGIVLTNLSKLIKENLIKFENNLYKLTTLGESWLDDKLTILKKLDYDDRKFKLVFIKNYSNRSCKTLFVDKLKKNGFVSFAYQVIIGKCDYDANIHALAKYYKINEIEIIEIGNFQEKYLDYWDIAKIDDKYEQFVINAKTVLSNNRLLTAIRINAKINIYYFANILISDPRIGTRGINYNETIKKALGYYQKIKIFCYD</sequence>
<comment type="caution">
    <text evidence="1">The sequence shown here is derived from an EMBL/GenBank/DDBJ whole genome shotgun (WGS) entry which is preliminary data.</text>
</comment>
<dbReference type="Gene3D" id="1.10.10.10">
    <property type="entry name" value="Winged helix-like DNA-binding domain superfamily/Winged helix DNA-binding domain"/>
    <property type="match status" value="1"/>
</dbReference>